<dbReference type="InterPro" id="IPR051420">
    <property type="entry name" value="Ser_Thr_Kinases_DiverseReg"/>
</dbReference>
<evidence type="ECO:0000256" key="6">
    <source>
        <dbReference type="ARBA" id="ARBA00022840"/>
    </source>
</evidence>
<sequence>MSFRSDHLDSTYHEAVLLIREISLADYIFKHASNVAVTMTMVRWDINHLASTDAPIIHRDILSTNILLDSQYKACISDFGTSKFLKCDSLDVSALAGMYGYVAPELAYAIKVSEKCGAYSFGVLALEVIKGKHPGEYIQICNNTITWKFTVERFVGYSHNVSQSRRR</sequence>
<evidence type="ECO:0000256" key="8">
    <source>
        <dbReference type="ARBA" id="ARBA00048679"/>
    </source>
</evidence>
<dbReference type="GO" id="GO:0004674">
    <property type="term" value="F:protein serine/threonine kinase activity"/>
    <property type="evidence" value="ECO:0007669"/>
    <property type="project" value="UniProtKB-KW"/>
</dbReference>
<keyword evidence="5 10" id="KW-0418">Kinase</keyword>
<dbReference type="EC" id="2.7.11.1" evidence="1"/>
<dbReference type="Gene3D" id="1.10.510.10">
    <property type="entry name" value="Transferase(Phosphotransferase) domain 1"/>
    <property type="match status" value="1"/>
</dbReference>
<accession>A0ABD1PYL8</accession>
<evidence type="ECO:0000256" key="3">
    <source>
        <dbReference type="ARBA" id="ARBA00022679"/>
    </source>
</evidence>
<dbReference type="EMBL" id="JBFOLJ010000017">
    <property type="protein sequence ID" value="KAL2468024.1"/>
    <property type="molecule type" value="Genomic_DNA"/>
</dbReference>
<evidence type="ECO:0000256" key="2">
    <source>
        <dbReference type="ARBA" id="ARBA00022527"/>
    </source>
</evidence>
<dbReference type="InterPro" id="IPR000719">
    <property type="entry name" value="Prot_kinase_dom"/>
</dbReference>
<dbReference type="PROSITE" id="PS50011">
    <property type="entry name" value="PROTEIN_KINASE_DOM"/>
    <property type="match status" value="1"/>
</dbReference>
<keyword evidence="3" id="KW-0808">Transferase</keyword>
<dbReference type="AlphaFoldDB" id="A0ABD1PYL8"/>
<comment type="catalytic activity">
    <reaction evidence="7">
        <text>L-threonyl-[protein] + ATP = O-phospho-L-threonyl-[protein] + ADP + H(+)</text>
        <dbReference type="Rhea" id="RHEA:46608"/>
        <dbReference type="Rhea" id="RHEA-COMP:11060"/>
        <dbReference type="Rhea" id="RHEA-COMP:11605"/>
        <dbReference type="ChEBI" id="CHEBI:15378"/>
        <dbReference type="ChEBI" id="CHEBI:30013"/>
        <dbReference type="ChEBI" id="CHEBI:30616"/>
        <dbReference type="ChEBI" id="CHEBI:61977"/>
        <dbReference type="ChEBI" id="CHEBI:456216"/>
        <dbReference type="EC" id="2.7.11.1"/>
    </reaction>
</comment>
<evidence type="ECO:0000256" key="1">
    <source>
        <dbReference type="ARBA" id="ARBA00012513"/>
    </source>
</evidence>
<dbReference type="SUPFAM" id="SSF56112">
    <property type="entry name" value="Protein kinase-like (PK-like)"/>
    <property type="match status" value="1"/>
</dbReference>
<keyword evidence="4" id="KW-0547">Nucleotide-binding</keyword>
<dbReference type="GO" id="GO:0005524">
    <property type="term" value="F:ATP binding"/>
    <property type="evidence" value="ECO:0007669"/>
    <property type="project" value="UniProtKB-KW"/>
</dbReference>
<evidence type="ECO:0000313" key="10">
    <source>
        <dbReference type="EMBL" id="KAL2468024.1"/>
    </source>
</evidence>
<keyword evidence="6" id="KW-0067">ATP-binding</keyword>
<dbReference type="PANTHER" id="PTHR48005:SF95">
    <property type="entry name" value="PROTEIN KINASE DOMAIN-CONTAINING PROTEIN"/>
    <property type="match status" value="1"/>
</dbReference>
<comment type="catalytic activity">
    <reaction evidence="8">
        <text>L-seryl-[protein] + ATP = O-phospho-L-seryl-[protein] + ADP + H(+)</text>
        <dbReference type="Rhea" id="RHEA:17989"/>
        <dbReference type="Rhea" id="RHEA-COMP:9863"/>
        <dbReference type="Rhea" id="RHEA-COMP:11604"/>
        <dbReference type="ChEBI" id="CHEBI:15378"/>
        <dbReference type="ChEBI" id="CHEBI:29999"/>
        <dbReference type="ChEBI" id="CHEBI:30616"/>
        <dbReference type="ChEBI" id="CHEBI:83421"/>
        <dbReference type="ChEBI" id="CHEBI:456216"/>
        <dbReference type="EC" id="2.7.11.1"/>
    </reaction>
</comment>
<reference evidence="11" key="1">
    <citation type="submission" date="2024-07" db="EMBL/GenBank/DDBJ databases">
        <title>Two chromosome-level genome assemblies of Korean endemic species Abeliophyllum distichum and Forsythia ovata (Oleaceae).</title>
        <authorList>
            <person name="Jang H."/>
        </authorList>
    </citation>
    <scope>NUCLEOTIDE SEQUENCE [LARGE SCALE GENOMIC DNA]</scope>
</reference>
<organism evidence="10 11">
    <name type="scientific">Forsythia ovata</name>
    <dbReference type="NCBI Taxonomy" id="205694"/>
    <lineage>
        <taxon>Eukaryota</taxon>
        <taxon>Viridiplantae</taxon>
        <taxon>Streptophyta</taxon>
        <taxon>Embryophyta</taxon>
        <taxon>Tracheophyta</taxon>
        <taxon>Spermatophyta</taxon>
        <taxon>Magnoliopsida</taxon>
        <taxon>eudicotyledons</taxon>
        <taxon>Gunneridae</taxon>
        <taxon>Pentapetalae</taxon>
        <taxon>asterids</taxon>
        <taxon>lamiids</taxon>
        <taxon>Lamiales</taxon>
        <taxon>Oleaceae</taxon>
        <taxon>Forsythieae</taxon>
        <taxon>Forsythia</taxon>
    </lineage>
</organism>
<dbReference type="PANTHER" id="PTHR48005">
    <property type="entry name" value="LEUCINE RICH REPEAT KINASE 2"/>
    <property type="match status" value="1"/>
</dbReference>
<evidence type="ECO:0000256" key="7">
    <source>
        <dbReference type="ARBA" id="ARBA00047899"/>
    </source>
</evidence>
<keyword evidence="2" id="KW-0723">Serine/threonine-protein kinase</keyword>
<dbReference type="InterPro" id="IPR011009">
    <property type="entry name" value="Kinase-like_dom_sf"/>
</dbReference>
<evidence type="ECO:0000256" key="5">
    <source>
        <dbReference type="ARBA" id="ARBA00022777"/>
    </source>
</evidence>
<dbReference type="Pfam" id="PF00069">
    <property type="entry name" value="Pkinase"/>
    <property type="match status" value="1"/>
</dbReference>
<keyword evidence="11" id="KW-1185">Reference proteome</keyword>
<proteinExistence type="predicted"/>
<protein>
    <recommendedName>
        <fullName evidence="1">non-specific serine/threonine protein kinase</fullName>
        <ecNumber evidence="1">2.7.11.1</ecNumber>
    </recommendedName>
</protein>
<name>A0ABD1PYL8_9LAMI</name>
<dbReference type="Proteomes" id="UP001604277">
    <property type="component" value="Unassembled WGS sequence"/>
</dbReference>
<gene>
    <name evidence="10" type="ORF">Fot_51549</name>
</gene>
<evidence type="ECO:0000256" key="4">
    <source>
        <dbReference type="ARBA" id="ARBA00022741"/>
    </source>
</evidence>
<evidence type="ECO:0000259" key="9">
    <source>
        <dbReference type="PROSITE" id="PS50011"/>
    </source>
</evidence>
<evidence type="ECO:0000313" key="11">
    <source>
        <dbReference type="Proteomes" id="UP001604277"/>
    </source>
</evidence>
<feature type="domain" description="Protein kinase" evidence="9">
    <location>
        <begin position="1"/>
        <end position="167"/>
    </location>
</feature>
<comment type="caution">
    <text evidence="10">The sequence shown here is derived from an EMBL/GenBank/DDBJ whole genome shotgun (WGS) entry which is preliminary data.</text>
</comment>